<sequence length="168" mass="18313">MTRCSRRLLCSLFLAAAALCGVTSAAAPRLGHHLPVHVPGLRPQAGRHHQRPHAEPHHQRRLEGQYRHQHQELVADGERRHPLAQHPADQQAVGGRHGGHHPATLSRSALSTPPQPLCHSGCAVAAVSMPTSRGGWRAARSTAPTWGSPLHLRRRHEEDILIVGPTLD</sequence>
<feature type="signal peptide" evidence="2">
    <location>
        <begin position="1"/>
        <end position="25"/>
    </location>
</feature>
<dbReference type="AlphaFoldDB" id="I1R5R3"/>
<feature type="region of interest" description="Disordered" evidence="1">
    <location>
        <begin position="38"/>
        <end position="65"/>
    </location>
</feature>
<feature type="region of interest" description="Disordered" evidence="1">
    <location>
        <begin position="82"/>
        <end position="113"/>
    </location>
</feature>
<accession>I1R5R3</accession>
<organism evidence="3 4">
    <name type="scientific">Oryza glaberrima</name>
    <name type="common">African rice</name>
    <dbReference type="NCBI Taxonomy" id="4538"/>
    <lineage>
        <taxon>Eukaryota</taxon>
        <taxon>Viridiplantae</taxon>
        <taxon>Streptophyta</taxon>
        <taxon>Embryophyta</taxon>
        <taxon>Tracheophyta</taxon>
        <taxon>Spermatophyta</taxon>
        <taxon>Magnoliopsida</taxon>
        <taxon>Liliopsida</taxon>
        <taxon>Poales</taxon>
        <taxon>Poaceae</taxon>
        <taxon>BOP clade</taxon>
        <taxon>Oryzoideae</taxon>
        <taxon>Oryzeae</taxon>
        <taxon>Oryzinae</taxon>
        <taxon>Oryza</taxon>
    </lineage>
</organism>
<evidence type="ECO:0000313" key="3">
    <source>
        <dbReference type="EnsemblPlants" id="ORGLA12G0086900.1"/>
    </source>
</evidence>
<evidence type="ECO:0000256" key="1">
    <source>
        <dbReference type="SAM" id="MobiDB-lite"/>
    </source>
</evidence>
<evidence type="ECO:0000313" key="4">
    <source>
        <dbReference type="Proteomes" id="UP000007306"/>
    </source>
</evidence>
<protein>
    <submittedName>
        <fullName evidence="3">Uncharacterized protein</fullName>
    </submittedName>
</protein>
<dbReference type="HOGENOM" id="CLU_1888907_0_0_1"/>
<keyword evidence="2" id="KW-0732">Signal</keyword>
<evidence type="ECO:0000256" key="2">
    <source>
        <dbReference type="SAM" id="SignalP"/>
    </source>
</evidence>
<proteinExistence type="predicted"/>
<keyword evidence="4" id="KW-1185">Reference proteome</keyword>
<dbReference type="Proteomes" id="UP000007306">
    <property type="component" value="Chromosome 12"/>
</dbReference>
<feature type="chain" id="PRO_5003650911" evidence="2">
    <location>
        <begin position="26"/>
        <end position="168"/>
    </location>
</feature>
<reference evidence="3 4" key="2">
    <citation type="submission" date="2018-04" db="EMBL/GenBank/DDBJ databases">
        <title>OglaRS2 (Oryza glaberrima Reference Sequence Version 2).</title>
        <authorList>
            <person name="Zhang J."/>
            <person name="Kudrna D."/>
            <person name="Lee S."/>
            <person name="Talag J."/>
            <person name="Rajasekar S."/>
            <person name="Wing R.A."/>
        </authorList>
    </citation>
    <scope>NUCLEOTIDE SEQUENCE [LARGE SCALE GENOMIC DNA]</scope>
    <source>
        <strain evidence="3 4">cv. IRGC 96717</strain>
    </source>
</reference>
<dbReference type="OMA" id="CHSGCAV"/>
<dbReference type="EnsemblPlants" id="ORGLA12G0086900.1">
    <property type="protein sequence ID" value="ORGLA12G0086900.1"/>
    <property type="gene ID" value="ORGLA12G0086900"/>
</dbReference>
<feature type="compositionally biased region" description="Basic and acidic residues" evidence="1">
    <location>
        <begin position="52"/>
        <end position="65"/>
    </location>
</feature>
<dbReference type="Gramene" id="ORGLA12G0086900.1">
    <property type="protein sequence ID" value="ORGLA12G0086900.1"/>
    <property type="gene ID" value="ORGLA12G0086900"/>
</dbReference>
<reference evidence="3" key="1">
    <citation type="submission" date="2015-06" db="UniProtKB">
        <authorList>
            <consortium name="EnsemblPlants"/>
        </authorList>
    </citation>
    <scope>IDENTIFICATION</scope>
</reference>
<name>I1R5R3_ORYGL</name>